<dbReference type="OrthoDB" id="6490254at2"/>
<dbReference type="Pfam" id="PF10908">
    <property type="entry name" value="Tlde1_dom"/>
    <property type="match status" value="1"/>
</dbReference>
<evidence type="ECO:0000313" key="3">
    <source>
        <dbReference type="EMBL" id="VWB53528.1"/>
    </source>
</evidence>
<dbReference type="EMBL" id="CABVPL010000014">
    <property type="protein sequence ID" value="VWB53528.1"/>
    <property type="molecule type" value="Genomic_DNA"/>
</dbReference>
<dbReference type="Proteomes" id="UP000494222">
    <property type="component" value="Unassembled WGS sequence"/>
</dbReference>
<keyword evidence="4" id="KW-1185">Reference proteome</keyword>
<reference evidence="3 5" key="2">
    <citation type="submission" date="2019-09" db="EMBL/GenBank/DDBJ databases">
        <authorList>
            <person name="Depoorter E."/>
        </authorList>
    </citation>
    <scope>NUCLEOTIDE SEQUENCE [LARGE SCALE GENOMIC DNA]</scope>
    <source>
        <strain evidence="3">LMG 24064</strain>
    </source>
</reference>
<evidence type="ECO:0000313" key="4">
    <source>
        <dbReference type="Proteomes" id="UP000430232"/>
    </source>
</evidence>
<feature type="domain" description="Tlde1" evidence="1">
    <location>
        <begin position="21"/>
        <end position="138"/>
    </location>
</feature>
<gene>
    <name evidence="3" type="ORF">BLA24064_02444</name>
    <name evidence="2" type="ORF">F7R21_28635</name>
</gene>
<evidence type="ECO:0000313" key="2">
    <source>
        <dbReference type="EMBL" id="KAB0632939.1"/>
    </source>
</evidence>
<dbReference type="Proteomes" id="UP000430232">
    <property type="component" value="Unassembled WGS sequence"/>
</dbReference>
<dbReference type="InterPro" id="IPR021225">
    <property type="entry name" value="Tlde1_dom"/>
</dbReference>
<dbReference type="EMBL" id="VZOJ01000121">
    <property type="protein sequence ID" value="KAB0632939.1"/>
    <property type="molecule type" value="Genomic_DNA"/>
</dbReference>
<organism evidence="2 4">
    <name type="scientific">Burkholderia latens</name>
    <dbReference type="NCBI Taxonomy" id="488446"/>
    <lineage>
        <taxon>Bacteria</taxon>
        <taxon>Pseudomonadati</taxon>
        <taxon>Pseudomonadota</taxon>
        <taxon>Betaproteobacteria</taxon>
        <taxon>Burkholderiales</taxon>
        <taxon>Burkholderiaceae</taxon>
        <taxon>Burkholderia</taxon>
        <taxon>Burkholderia cepacia complex</taxon>
    </lineage>
</organism>
<accession>A0A6H9SLC6</accession>
<proteinExistence type="predicted"/>
<dbReference type="AlphaFoldDB" id="A0A6H9SLC6"/>
<protein>
    <submittedName>
        <fullName evidence="2">DUF2778 domain-containing protein</fullName>
    </submittedName>
</protein>
<evidence type="ECO:0000313" key="5">
    <source>
        <dbReference type="Proteomes" id="UP000494222"/>
    </source>
</evidence>
<dbReference type="RefSeq" id="WP_151067772.1">
    <property type="nucleotide sequence ID" value="NZ_CABVPL010000014.1"/>
</dbReference>
<reference evidence="2 4" key="1">
    <citation type="submission" date="2019-09" db="EMBL/GenBank/DDBJ databases">
        <title>Draft genome sequences of 48 bacterial type strains from the CCUG.</title>
        <authorList>
            <person name="Tunovic T."/>
            <person name="Pineiro-Iglesias B."/>
            <person name="Unosson C."/>
            <person name="Inganas E."/>
            <person name="Ohlen M."/>
            <person name="Cardew S."/>
            <person name="Jensie-Markopoulos S."/>
            <person name="Salva-Serra F."/>
            <person name="Jaen-Luchoro D."/>
            <person name="Karlsson R."/>
            <person name="Svensson-Stadler L."/>
            <person name="Chun J."/>
            <person name="Moore E."/>
        </authorList>
    </citation>
    <scope>NUCLEOTIDE SEQUENCE [LARGE SCALE GENOMIC DNA]</scope>
    <source>
        <strain evidence="2 4">CCUG 54555</strain>
    </source>
</reference>
<dbReference type="GeneID" id="99789708"/>
<evidence type="ECO:0000259" key="1">
    <source>
        <dbReference type="Pfam" id="PF10908"/>
    </source>
</evidence>
<name>A0A6H9SLC6_9BURK</name>
<sequence length="151" mass="17111">MQISFKLNGLPLSELTHGAQKMPAFSGHGIYRNKQQYQCVVKNGPIPQGTYCIVERQSSLSDIPHLFRGVNKFEWFALYAKDRKIDDELFCSQVRRGQFRLHPRGPPGISEGCMTVENRSDFLALRRTILNAHKFRTAGTSYDAYGTVVVS</sequence>